<dbReference type="KEGG" id="dpn:BCB69_00660"/>
<evidence type="ECO:0000256" key="3">
    <source>
        <dbReference type="ARBA" id="ARBA00023134"/>
    </source>
</evidence>
<dbReference type="InterPro" id="IPR027417">
    <property type="entry name" value="P-loop_NTPase"/>
</dbReference>
<sequence length="297" mass="34011">MNTFRLIIVTGMSGAGKTTLMQHLEDMGYYCVDNLPAILISKFADLCWKSTSKVQYIAIGTDTRGGAFFEALPQTLKELKQREIPYELVFLEASDEVLVRRYMETRKTHPLSHGNRIQDGIEAERKILGGIRTQADMIIDTTDMKPKDLKGVLHSRFSIHKNGEQMGVTIFSFGFKYGVPIDADMVLDVRFLINPFYIEEYKYSTGRVKEVAEYIEKEPVTQQFLQHLYKFIDFIVDEFQHAGKKQLTIAIGCTGGMHRSVFVTEKLNAHLVKQIIHVNLQHRDLHRNLVKHDADGK</sequence>
<dbReference type="PANTHER" id="PTHR30448">
    <property type="entry name" value="RNASE ADAPTER PROTEIN RAPZ"/>
    <property type="match status" value="1"/>
</dbReference>
<dbReference type="Pfam" id="PF22740">
    <property type="entry name" value="PapZ_C"/>
    <property type="match status" value="1"/>
</dbReference>
<feature type="binding site" evidence="4">
    <location>
        <begin position="62"/>
        <end position="65"/>
    </location>
    <ligand>
        <name>GTP</name>
        <dbReference type="ChEBI" id="CHEBI:37565"/>
    </ligand>
</feature>
<keyword evidence="1 4" id="KW-0547">Nucleotide-binding</keyword>
<proteinExistence type="inferred from homology"/>
<evidence type="ECO:0000313" key="10">
    <source>
        <dbReference type="Proteomes" id="UP000266262"/>
    </source>
</evidence>
<dbReference type="InterPro" id="IPR005337">
    <property type="entry name" value="RapZ-like"/>
</dbReference>
<evidence type="ECO:0000259" key="5">
    <source>
        <dbReference type="Pfam" id="PF03668"/>
    </source>
</evidence>
<keyword evidence="3 4" id="KW-0342">GTP-binding</keyword>
<dbReference type="PIRSF" id="PIRSF005052">
    <property type="entry name" value="P-loopkin"/>
    <property type="match status" value="1"/>
</dbReference>
<evidence type="ECO:0000256" key="1">
    <source>
        <dbReference type="ARBA" id="ARBA00022741"/>
    </source>
</evidence>
<dbReference type="PANTHER" id="PTHR30448:SF0">
    <property type="entry name" value="RNASE ADAPTER PROTEIN RAPZ"/>
    <property type="match status" value="1"/>
</dbReference>
<keyword evidence="10" id="KW-1185">Reference proteome</keyword>
<dbReference type="EMBL" id="QWKU01000001">
    <property type="protein sequence ID" value="RID94417.1"/>
    <property type="molecule type" value="Genomic_DNA"/>
</dbReference>
<evidence type="ECO:0000313" key="7">
    <source>
        <dbReference type="EMBL" id="AOH38632.1"/>
    </source>
</evidence>
<evidence type="ECO:0000313" key="9">
    <source>
        <dbReference type="Proteomes" id="UP000094757"/>
    </source>
</evidence>
<dbReference type="SUPFAM" id="SSF52540">
    <property type="entry name" value="P-loop containing nucleoside triphosphate hydrolases"/>
    <property type="match status" value="1"/>
</dbReference>
<protein>
    <submittedName>
        <fullName evidence="8">RNase adapter RapZ</fullName>
    </submittedName>
    <submittedName>
        <fullName evidence="7">RNase adaptor protein RapZ</fullName>
    </submittedName>
</protein>
<dbReference type="RefSeq" id="WP_022513886.1">
    <property type="nucleotide sequence ID" value="NZ_CP017037.1"/>
</dbReference>
<evidence type="ECO:0000259" key="6">
    <source>
        <dbReference type="Pfam" id="PF22740"/>
    </source>
</evidence>
<dbReference type="EMBL" id="CP017037">
    <property type="protein sequence ID" value="AOH38632.1"/>
    <property type="molecule type" value="Genomic_DNA"/>
</dbReference>
<dbReference type="GO" id="GO:0005524">
    <property type="term" value="F:ATP binding"/>
    <property type="evidence" value="ECO:0007669"/>
    <property type="project" value="UniProtKB-UniRule"/>
</dbReference>
<feature type="domain" description="RapZ-like N-terminal" evidence="5">
    <location>
        <begin position="5"/>
        <end position="158"/>
    </location>
</feature>
<evidence type="ECO:0000256" key="2">
    <source>
        <dbReference type="ARBA" id="ARBA00022840"/>
    </source>
</evidence>
<dbReference type="AlphaFoldDB" id="A0A1B3WCE9"/>
<dbReference type="Proteomes" id="UP000094757">
    <property type="component" value="Chromosome"/>
</dbReference>
<dbReference type="STRING" id="39950.BCB69_00660"/>
<feature type="domain" description="RapZ C-terminal" evidence="6">
    <location>
        <begin position="167"/>
        <end position="286"/>
    </location>
</feature>
<name>A0A1B3WCE9_9FIRM</name>
<keyword evidence="2 4" id="KW-0067">ATP-binding</keyword>
<evidence type="ECO:0000313" key="8">
    <source>
        <dbReference type="EMBL" id="RID94417.1"/>
    </source>
</evidence>
<dbReference type="Gene3D" id="3.40.50.300">
    <property type="entry name" value="P-loop containing nucleotide triphosphate hydrolases"/>
    <property type="match status" value="1"/>
</dbReference>
<feature type="binding site" evidence="4">
    <location>
        <begin position="11"/>
        <end position="18"/>
    </location>
    <ligand>
        <name>ATP</name>
        <dbReference type="ChEBI" id="CHEBI:30616"/>
    </ligand>
</feature>
<dbReference type="NCBIfam" id="NF003828">
    <property type="entry name" value="PRK05416.1"/>
    <property type="match status" value="1"/>
</dbReference>
<reference evidence="7" key="2">
    <citation type="submission" date="2016-08" db="EMBL/GenBank/DDBJ databases">
        <authorList>
            <person name="Seilhamer J.J."/>
        </authorList>
    </citation>
    <scope>NUCLEOTIDE SEQUENCE [LARGE SCALE GENOMIC DNA]</scope>
    <source>
        <strain evidence="7">F0677</strain>
    </source>
</reference>
<organism evidence="7 9">
    <name type="scientific">Dialister pneumosintes</name>
    <dbReference type="NCBI Taxonomy" id="39950"/>
    <lineage>
        <taxon>Bacteria</taxon>
        <taxon>Bacillati</taxon>
        <taxon>Bacillota</taxon>
        <taxon>Negativicutes</taxon>
        <taxon>Veillonellales</taxon>
        <taxon>Veillonellaceae</taxon>
        <taxon>Dialister</taxon>
    </lineage>
</organism>
<accession>A0A1B3WCE9</accession>
<dbReference type="Pfam" id="PF03668">
    <property type="entry name" value="RapZ-like_N"/>
    <property type="match status" value="1"/>
</dbReference>
<evidence type="ECO:0000256" key="4">
    <source>
        <dbReference type="HAMAP-Rule" id="MF_00636"/>
    </source>
</evidence>
<dbReference type="OrthoDB" id="9784461at2"/>
<dbReference type="InterPro" id="IPR053931">
    <property type="entry name" value="RapZ_C"/>
</dbReference>
<dbReference type="GO" id="GO:0005525">
    <property type="term" value="F:GTP binding"/>
    <property type="evidence" value="ECO:0007669"/>
    <property type="project" value="UniProtKB-UniRule"/>
</dbReference>
<dbReference type="InterPro" id="IPR053930">
    <property type="entry name" value="RapZ-like_N"/>
</dbReference>
<gene>
    <name evidence="8" type="primary">rapZ</name>
    <name evidence="7" type="ORF">BCB69_00660</name>
    <name evidence="8" type="ORF">DX915_02530</name>
</gene>
<reference evidence="8 10" key="3">
    <citation type="submission" date="2018-08" db="EMBL/GenBank/DDBJ databases">
        <title>Draft genome sequence of Dialister pneumosintes KCOM 1685.</title>
        <authorList>
            <person name="Kook J.-K."/>
            <person name="Park S.-N."/>
            <person name="Lim Y.K."/>
        </authorList>
    </citation>
    <scope>NUCLEOTIDE SEQUENCE [LARGE SCALE GENOMIC DNA]</scope>
    <source>
        <strain evidence="8 10">KCOM 1685</strain>
    </source>
</reference>
<dbReference type="Proteomes" id="UP000266262">
    <property type="component" value="Unassembled WGS sequence"/>
</dbReference>
<dbReference type="HAMAP" id="MF_00636">
    <property type="entry name" value="RapZ_like"/>
    <property type="match status" value="1"/>
</dbReference>
<reference evidence="9" key="1">
    <citation type="submission" date="2016-08" db="EMBL/GenBank/DDBJ databases">
        <authorList>
            <person name="Holder M.E."/>
            <person name="Ajami N.J."/>
            <person name="Petrosino J.F."/>
        </authorList>
    </citation>
    <scope>NUCLEOTIDE SEQUENCE [LARGE SCALE GENOMIC DNA]</scope>
    <source>
        <strain evidence="9">F0677</strain>
    </source>
</reference>